<keyword evidence="1" id="KW-0472">Membrane</keyword>
<dbReference type="EMBL" id="CAJJDN010000175">
    <property type="protein sequence ID" value="CAD8127313.1"/>
    <property type="molecule type" value="Genomic_DNA"/>
</dbReference>
<comment type="caution">
    <text evidence="2">The sequence shown here is derived from an EMBL/GenBank/DDBJ whole genome shotgun (WGS) entry which is preliminary data.</text>
</comment>
<evidence type="ECO:0008006" key="4">
    <source>
        <dbReference type="Google" id="ProtNLM"/>
    </source>
</evidence>
<evidence type="ECO:0000313" key="2">
    <source>
        <dbReference type="EMBL" id="CAD8127313.1"/>
    </source>
</evidence>
<organism evidence="2 3">
    <name type="scientific">Paramecium sonneborni</name>
    <dbReference type="NCBI Taxonomy" id="65129"/>
    <lineage>
        <taxon>Eukaryota</taxon>
        <taxon>Sar</taxon>
        <taxon>Alveolata</taxon>
        <taxon>Ciliophora</taxon>
        <taxon>Intramacronucleata</taxon>
        <taxon>Oligohymenophorea</taxon>
        <taxon>Peniculida</taxon>
        <taxon>Parameciidae</taxon>
        <taxon>Paramecium</taxon>
    </lineage>
</organism>
<evidence type="ECO:0000256" key="1">
    <source>
        <dbReference type="SAM" id="Phobius"/>
    </source>
</evidence>
<keyword evidence="1" id="KW-0812">Transmembrane</keyword>
<dbReference type="Proteomes" id="UP000692954">
    <property type="component" value="Unassembled WGS sequence"/>
</dbReference>
<sequence>MIQLLFYNFQVLIYTQTVFMIMYYIQNLDYQKMINFSMCLGDPWFKGKLLHLEDITFQDIQQLEISKLVKFPGQINYSIQDTLSSCKQGWHLFMFIFRNDIRIIYPQKMEGQVQLKTFAREQMKYIKNQLKIIDSFYLFIESYLQNHIQYHCSLYSIIYQFFIYRQNNNFISYLNQILPLLLLSQSIIILKNIKTNVFYSSFNINNNTKQVFIKWIGKPITDLILQYKVRFKFCHFNISNNINKQLDIQFIQIVNNNQYKCMLLKNQVIIIFQNKQEIKSLIQKAHKNSSAKGLNSQDQKQKNHLYQNKKDCDTHLHYYRIEIL</sequence>
<name>A0A8S1RJ51_9CILI</name>
<keyword evidence="1" id="KW-1133">Transmembrane helix</keyword>
<gene>
    <name evidence="2" type="ORF">PSON_ATCC_30995.1.T1750037</name>
</gene>
<keyword evidence="3" id="KW-1185">Reference proteome</keyword>
<accession>A0A8S1RJ51</accession>
<feature type="transmembrane region" description="Helical" evidence="1">
    <location>
        <begin position="6"/>
        <end position="25"/>
    </location>
</feature>
<protein>
    <recommendedName>
        <fullName evidence="4">Transmembrane protein</fullName>
    </recommendedName>
</protein>
<dbReference type="AlphaFoldDB" id="A0A8S1RJ51"/>
<proteinExistence type="predicted"/>
<reference evidence="2" key="1">
    <citation type="submission" date="2021-01" db="EMBL/GenBank/DDBJ databases">
        <authorList>
            <consortium name="Genoscope - CEA"/>
            <person name="William W."/>
        </authorList>
    </citation>
    <scope>NUCLEOTIDE SEQUENCE</scope>
</reference>
<evidence type="ECO:0000313" key="3">
    <source>
        <dbReference type="Proteomes" id="UP000692954"/>
    </source>
</evidence>